<evidence type="ECO:0000313" key="7">
    <source>
        <dbReference type="Proteomes" id="UP000504636"/>
    </source>
</evidence>
<dbReference type="InterPro" id="IPR029058">
    <property type="entry name" value="AB_hydrolase_fold"/>
</dbReference>
<dbReference type="PANTHER" id="PTHR10272:SF14">
    <property type="entry name" value="PAF ACETYLHYDROLASE FAMILY PROTEIN"/>
    <property type="match status" value="1"/>
</dbReference>
<reference evidence="8" key="3">
    <citation type="submission" date="2025-04" db="UniProtKB">
        <authorList>
            <consortium name="RefSeq"/>
        </authorList>
    </citation>
    <scope>IDENTIFICATION</scope>
    <source>
        <strain evidence="8">CBS 304.34</strain>
    </source>
</reference>
<proteinExistence type="predicted"/>
<dbReference type="Gene3D" id="3.40.50.1820">
    <property type="entry name" value="alpha/beta hydrolase"/>
    <property type="match status" value="1"/>
</dbReference>
<feature type="signal peptide" evidence="5">
    <location>
        <begin position="1"/>
        <end position="30"/>
    </location>
</feature>
<dbReference type="AlphaFoldDB" id="A0A6A6YQ79"/>
<dbReference type="EMBL" id="MU003699">
    <property type="protein sequence ID" value="KAF2811056.1"/>
    <property type="molecule type" value="Genomic_DNA"/>
</dbReference>
<dbReference type="GO" id="GO:0016042">
    <property type="term" value="P:lipid catabolic process"/>
    <property type="evidence" value="ECO:0007669"/>
    <property type="project" value="UniProtKB-KW"/>
</dbReference>
<protein>
    <recommendedName>
        <fullName evidence="1">1-alkyl-2-acetylglycerophosphocholine esterase</fullName>
        <ecNumber evidence="1">3.1.1.47</ecNumber>
    </recommendedName>
</protein>
<keyword evidence="3" id="KW-0442">Lipid degradation</keyword>
<sequence>MGAIKQAIPSAVIMLLSSVIILGLLHGICATSIPPPTGRYQVGSSKHVFDHITQDDPVAPNKTGTSLLITLFYPTKSIPDGPQPYIDNTTASVYESAWNYTAGTIEKLTSSVQQNAPFLQGHNDESYPTLLFGPGGGGPPSILYTALLSELASHGYTIAAIDHPYEQPYLQYPDGTSIYGLPVVYSFSLELFNAIYEMRIKDFAALIDYFPTFTSKLNAPFNTTHYAVFGHSLGGASAIGAMLQLPSVIAGINMDGLLTGDPANTTVGVPDEKRNVMMFGQQDHTPENEGTWGIFPKAQTGWWREITVDAALHLDFSDAAIWKGLRKNDQPEVGTINGPRMVQIVRAVVTAFFDNLMGEKEAILDGPEKKWPELNFVGYGNGNYTYNCLKEGLGLGTLLGRKYIFPLFPRPSSPLRPSGRPLLPPQDLILCILYHHIFVYLG</sequence>
<evidence type="ECO:0000256" key="1">
    <source>
        <dbReference type="ARBA" id="ARBA00013201"/>
    </source>
</evidence>
<evidence type="ECO:0000256" key="4">
    <source>
        <dbReference type="ARBA" id="ARBA00023098"/>
    </source>
</evidence>
<reference evidence="8" key="2">
    <citation type="submission" date="2020-04" db="EMBL/GenBank/DDBJ databases">
        <authorList>
            <consortium name="NCBI Genome Project"/>
        </authorList>
    </citation>
    <scope>NUCLEOTIDE SEQUENCE</scope>
    <source>
        <strain evidence="8">CBS 304.34</strain>
    </source>
</reference>
<dbReference type="RefSeq" id="XP_033578020.1">
    <property type="nucleotide sequence ID" value="XM_033714125.1"/>
</dbReference>
<evidence type="ECO:0000313" key="6">
    <source>
        <dbReference type="EMBL" id="KAF2811056.1"/>
    </source>
</evidence>
<keyword evidence="4" id="KW-0443">Lipid metabolism</keyword>
<dbReference type="Pfam" id="PF03403">
    <property type="entry name" value="PAF-AH_p_II"/>
    <property type="match status" value="1"/>
</dbReference>
<dbReference type="OrthoDB" id="2363873at2759"/>
<dbReference type="GeneID" id="54455018"/>
<dbReference type="EC" id="3.1.1.47" evidence="1"/>
<feature type="chain" id="PRO_5044629253" description="1-alkyl-2-acetylglycerophosphocholine esterase" evidence="5">
    <location>
        <begin position="31"/>
        <end position="442"/>
    </location>
</feature>
<keyword evidence="7" id="KW-1185">Reference proteome</keyword>
<evidence type="ECO:0000256" key="2">
    <source>
        <dbReference type="ARBA" id="ARBA00022801"/>
    </source>
</evidence>
<dbReference type="SUPFAM" id="SSF53474">
    <property type="entry name" value="alpha/beta-Hydrolases"/>
    <property type="match status" value="1"/>
</dbReference>
<reference evidence="6 8" key="1">
    <citation type="journal article" date="2020" name="Stud. Mycol.">
        <title>101 Dothideomycetes genomes: a test case for predicting lifestyles and emergence of pathogens.</title>
        <authorList>
            <person name="Haridas S."/>
            <person name="Albert R."/>
            <person name="Binder M."/>
            <person name="Bloem J."/>
            <person name="Labutti K."/>
            <person name="Salamov A."/>
            <person name="Andreopoulos B."/>
            <person name="Baker S."/>
            <person name="Barry K."/>
            <person name="Bills G."/>
            <person name="Bluhm B."/>
            <person name="Cannon C."/>
            <person name="Castanera R."/>
            <person name="Culley D."/>
            <person name="Daum C."/>
            <person name="Ezra D."/>
            <person name="Gonzalez J."/>
            <person name="Henrissat B."/>
            <person name="Kuo A."/>
            <person name="Liang C."/>
            <person name="Lipzen A."/>
            <person name="Lutzoni F."/>
            <person name="Magnuson J."/>
            <person name="Mondo S."/>
            <person name="Nolan M."/>
            <person name="Ohm R."/>
            <person name="Pangilinan J."/>
            <person name="Park H.-J."/>
            <person name="Ramirez L."/>
            <person name="Alfaro M."/>
            <person name="Sun H."/>
            <person name="Tritt A."/>
            <person name="Yoshinaga Y."/>
            <person name="Zwiers L.-H."/>
            <person name="Turgeon B."/>
            <person name="Goodwin S."/>
            <person name="Spatafora J."/>
            <person name="Crous P."/>
            <person name="Grigoriev I."/>
        </authorList>
    </citation>
    <scope>NUCLEOTIDE SEQUENCE</scope>
    <source>
        <strain evidence="6 8">CBS 304.34</strain>
    </source>
</reference>
<name>A0A6A6YQ79_9PEZI</name>
<keyword evidence="2" id="KW-0378">Hydrolase</keyword>
<accession>A0A6A6YQ79</accession>
<keyword evidence="5" id="KW-0732">Signal</keyword>
<dbReference type="PANTHER" id="PTHR10272">
    <property type="entry name" value="PLATELET-ACTIVATING FACTOR ACETYLHYDROLASE"/>
    <property type="match status" value="1"/>
</dbReference>
<organism evidence="6">
    <name type="scientific">Mytilinidion resinicola</name>
    <dbReference type="NCBI Taxonomy" id="574789"/>
    <lineage>
        <taxon>Eukaryota</taxon>
        <taxon>Fungi</taxon>
        <taxon>Dikarya</taxon>
        <taxon>Ascomycota</taxon>
        <taxon>Pezizomycotina</taxon>
        <taxon>Dothideomycetes</taxon>
        <taxon>Pleosporomycetidae</taxon>
        <taxon>Mytilinidiales</taxon>
        <taxon>Mytilinidiaceae</taxon>
        <taxon>Mytilinidion</taxon>
    </lineage>
</organism>
<evidence type="ECO:0000256" key="5">
    <source>
        <dbReference type="SAM" id="SignalP"/>
    </source>
</evidence>
<gene>
    <name evidence="6 8" type="ORF">BDZ99DRAFT_294363</name>
</gene>
<dbReference type="Proteomes" id="UP000504636">
    <property type="component" value="Unplaced"/>
</dbReference>
<evidence type="ECO:0000313" key="8">
    <source>
        <dbReference type="RefSeq" id="XP_033578020.1"/>
    </source>
</evidence>
<evidence type="ECO:0000256" key="3">
    <source>
        <dbReference type="ARBA" id="ARBA00022963"/>
    </source>
</evidence>
<dbReference type="GO" id="GO:0003847">
    <property type="term" value="F:1-alkyl-2-acetylglycerophosphocholine esterase activity"/>
    <property type="evidence" value="ECO:0007669"/>
    <property type="project" value="UniProtKB-EC"/>
</dbReference>